<dbReference type="GO" id="GO:0016413">
    <property type="term" value="F:O-acetyltransferase activity"/>
    <property type="evidence" value="ECO:0007669"/>
    <property type="project" value="TreeGrafter"/>
</dbReference>
<protein>
    <submittedName>
        <fullName evidence="9">Acyltransferase family protein</fullName>
    </submittedName>
</protein>
<evidence type="ECO:0000256" key="7">
    <source>
        <dbReference type="SAM" id="Phobius"/>
    </source>
</evidence>
<feature type="transmembrane region" description="Helical" evidence="7">
    <location>
        <begin position="264"/>
        <end position="288"/>
    </location>
</feature>
<dbReference type="PANTHER" id="PTHR40074:SF2">
    <property type="entry name" value="O-ACETYLTRANSFERASE WECH"/>
    <property type="match status" value="1"/>
</dbReference>
<dbReference type="EMBL" id="CP159279">
    <property type="protein sequence ID" value="XCH12542.1"/>
    <property type="molecule type" value="Genomic_DNA"/>
</dbReference>
<evidence type="ECO:0000259" key="8">
    <source>
        <dbReference type="Pfam" id="PF01757"/>
    </source>
</evidence>
<feature type="transmembrane region" description="Helical" evidence="7">
    <location>
        <begin position="66"/>
        <end position="87"/>
    </location>
</feature>
<keyword evidence="9" id="KW-0808">Transferase</keyword>
<keyword evidence="6 7" id="KW-0472">Membrane</keyword>
<reference evidence="9" key="1">
    <citation type="submission" date="2024-06" db="EMBL/GenBank/DDBJ databases">
        <title>Biodegradation of dimethachlon by Arthrobacter sp. K5: mechanistic insights and ecological implications.</title>
        <authorList>
            <person name="Hu S."/>
            <person name="Lu P."/>
        </authorList>
    </citation>
    <scope>NUCLEOTIDE SEQUENCE</scope>
    <source>
        <strain evidence="9">K5</strain>
    </source>
</reference>
<organism evidence="9">
    <name type="scientific">Arthrobacter sp. K5</name>
    <dbReference type="NCBI Taxonomy" id="2839623"/>
    <lineage>
        <taxon>Bacteria</taxon>
        <taxon>Bacillati</taxon>
        <taxon>Actinomycetota</taxon>
        <taxon>Actinomycetes</taxon>
        <taxon>Micrococcales</taxon>
        <taxon>Micrococcaceae</taxon>
        <taxon>Arthrobacter</taxon>
    </lineage>
</organism>
<feature type="transmembrane region" description="Helical" evidence="7">
    <location>
        <begin position="204"/>
        <end position="223"/>
    </location>
</feature>
<feature type="transmembrane region" description="Helical" evidence="7">
    <location>
        <begin position="300"/>
        <end position="318"/>
    </location>
</feature>
<keyword evidence="9" id="KW-0012">Acyltransferase</keyword>
<feature type="transmembrane region" description="Helical" evidence="7">
    <location>
        <begin position="27"/>
        <end position="46"/>
    </location>
</feature>
<dbReference type="GO" id="GO:0005886">
    <property type="term" value="C:plasma membrane"/>
    <property type="evidence" value="ECO:0007669"/>
    <property type="project" value="UniProtKB-SubCell"/>
</dbReference>
<keyword evidence="4 7" id="KW-0812">Transmembrane</keyword>
<feature type="transmembrane region" description="Helical" evidence="7">
    <location>
        <begin position="338"/>
        <end position="355"/>
    </location>
</feature>
<evidence type="ECO:0000313" key="9">
    <source>
        <dbReference type="EMBL" id="XCH12542.1"/>
    </source>
</evidence>
<accession>A0AAU8EV97</accession>
<dbReference type="Pfam" id="PF01757">
    <property type="entry name" value="Acyl_transf_3"/>
    <property type="match status" value="1"/>
</dbReference>
<feature type="domain" description="Acyltransferase 3" evidence="8">
    <location>
        <begin position="23"/>
        <end position="352"/>
    </location>
</feature>
<name>A0AAU8EV97_9MICC</name>
<feature type="transmembrane region" description="Helical" evidence="7">
    <location>
        <begin position="99"/>
        <end position="121"/>
    </location>
</feature>
<keyword evidence="5 7" id="KW-1133">Transmembrane helix</keyword>
<feature type="transmembrane region" description="Helical" evidence="7">
    <location>
        <begin position="235"/>
        <end position="252"/>
    </location>
</feature>
<dbReference type="RefSeq" id="WP_353712579.1">
    <property type="nucleotide sequence ID" value="NZ_CP159279.1"/>
</dbReference>
<evidence type="ECO:0000256" key="2">
    <source>
        <dbReference type="ARBA" id="ARBA00007400"/>
    </source>
</evidence>
<evidence type="ECO:0000256" key="1">
    <source>
        <dbReference type="ARBA" id="ARBA00004651"/>
    </source>
</evidence>
<dbReference type="GO" id="GO:0009246">
    <property type="term" value="P:enterobacterial common antigen biosynthetic process"/>
    <property type="evidence" value="ECO:0007669"/>
    <property type="project" value="TreeGrafter"/>
</dbReference>
<comment type="similarity">
    <text evidence="2">Belongs to the acyltransferase 3 family.</text>
</comment>
<sequence>MPVLSGTAHTAATVPGSSPTREYGLDILRVVSICGVVAIHVFGHVLGRAPRESRPWWTAVVLDVSWIWVVPVFVMISGALILGSRVVAEQPGLFYRRRAVRLIPALVAWNLIYLVGVRIWMRGEDLTPQRTLQLLVDGSVFTQLYFLWLIAGLYGVAPVLAGFLRGGGQPRATKAAAAFLAASLLFYMLPGILGLFGVASPVRLNFLTHWMPYVGYFLAGYALRNVRLTGAKLTVTALATAAIIAGTVWHYGNKGELRLLDAVVSVSYLGVGVALAALGVFVVTLSLASNLRVRRAGKPLTVLSNATFGVFLVHLVIFEAIRLQFPAVAAGMSIKAMVLAYAATLVGSFAVSAAARRVPVLRSIF</sequence>
<proteinExistence type="inferred from homology"/>
<evidence type="ECO:0000256" key="3">
    <source>
        <dbReference type="ARBA" id="ARBA00022475"/>
    </source>
</evidence>
<keyword evidence="3" id="KW-1003">Cell membrane</keyword>
<dbReference type="PANTHER" id="PTHR40074">
    <property type="entry name" value="O-ACETYLTRANSFERASE WECH"/>
    <property type="match status" value="1"/>
</dbReference>
<gene>
    <name evidence="9" type="ORF">ABRP34_06025</name>
</gene>
<evidence type="ECO:0000256" key="4">
    <source>
        <dbReference type="ARBA" id="ARBA00022692"/>
    </source>
</evidence>
<dbReference type="AlphaFoldDB" id="A0AAU8EV97"/>
<evidence type="ECO:0000256" key="5">
    <source>
        <dbReference type="ARBA" id="ARBA00022989"/>
    </source>
</evidence>
<dbReference type="InterPro" id="IPR002656">
    <property type="entry name" value="Acyl_transf_3_dom"/>
</dbReference>
<evidence type="ECO:0000256" key="6">
    <source>
        <dbReference type="ARBA" id="ARBA00023136"/>
    </source>
</evidence>
<feature type="transmembrane region" description="Helical" evidence="7">
    <location>
        <begin position="141"/>
        <end position="164"/>
    </location>
</feature>
<feature type="transmembrane region" description="Helical" evidence="7">
    <location>
        <begin position="176"/>
        <end position="198"/>
    </location>
</feature>
<comment type="subcellular location">
    <subcellularLocation>
        <location evidence="1">Cell membrane</location>
        <topology evidence="1">Multi-pass membrane protein</topology>
    </subcellularLocation>
</comment>